<dbReference type="CDD" id="cd04496">
    <property type="entry name" value="SSB_OBF"/>
    <property type="match status" value="1"/>
</dbReference>
<comment type="caution">
    <text evidence="2">Lacks conserved residue(s) required for the propagation of feature annotation.</text>
</comment>
<keyword evidence="1 2" id="KW-0238">DNA-binding</keyword>
<feature type="compositionally biased region" description="Low complexity" evidence="4">
    <location>
        <begin position="117"/>
        <end position="146"/>
    </location>
</feature>
<dbReference type="AlphaFoldDB" id="A0A7J4XDV5"/>
<organism evidence="5 6">
    <name type="scientific">Bacteroides salyersiae</name>
    <dbReference type="NCBI Taxonomy" id="291644"/>
    <lineage>
        <taxon>Bacteria</taxon>
        <taxon>Pseudomonadati</taxon>
        <taxon>Bacteroidota</taxon>
        <taxon>Bacteroidia</taxon>
        <taxon>Bacteroidales</taxon>
        <taxon>Bacteroidaceae</taxon>
        <taxon>Bacteroides</taxon>
    </lineage>
</organism>
<comment type="caution">
    <text evidence="5">The sequence shown here is derived from an EMBL/GenBank/DDBJ whole genome shotgun (WGS) entry which is preliminary data.</text>
</comment>
<dbReference type="GO" id="GO:0009295">
    <property type="term" value="C:nucleoid"/>
    <property type="evidence" value="ECO:0007669"/>
    <property type="project" value="TreeGrafter"/>
</dbReference>
<dbReference type="Pfam" id="PF00436">
    <property type="entry name" value="SSB"/>
    <property type="match status" value="1"/>
</dbReference>
<dbReference type="RefSeq" id="WP_021936396.1">
    <property type="nucleotide sequence ID" value="NZ_CP072243.1"/>
</dbReference>
<dbReference type="PANTHER" id="PTHR10302">
    <property type="entry name" value="SINGLE-STRANDED DNA-BINDING PROTEIN"/>
    <property type="match status" value="1"/>
</dbReference>
<dbReference type="PIRSF" id="PIRSF002070">
    <property type="entry name" value="SSB"/>
    <property type="match status" value="1"/>
</dbReference>
<dbReference type="Gene3D" id="2.40.50.140">
    <property type="entry name" value="Nucleic acid-binding proteins"/>
    <property type="match status" value="1"/>
</dbReference>
<name>A0A7J4XDV5_9BACE</name>
<reference evidence="5 6" key="1">
    <citation type="journal article" date="2019" name="Nat. Med.">
        <title>A library of human gut bacterial isolates paired with longitudinal multiomics data enables mechanistic microbiome research.</title>
        <authorList>
            <person name="Poyet M."/>
            <person name="Groussin M."/>
            <person name="Gibbons S.M."/>
            <person name="Avila-Pacheco J."/>
            <person name="Jiang X."/>
            <person name="Kearney S.M."/>
            <person name="Perrotta A.R."/>
            <person name="Berdy B."/>
            <person name="Zhao S."/>
            <person name="Lieberman T.D."/>
            <person name="Swanson P.K."/>
            <person name="Smith M."/>
            <person name="Roesemann S."/>
            <person name="Alexander J.E."/>
            <person name="Rich S.A."/>
            <person name="Livny J."/>
            <person name="Vlamakis H."/>
            <person name="Clish C."/>
            <person name="Bullock K."/>
            <person name="Deik A."/>
            <person name="Scott J."/>
            <person name="Pierce K.A."/>
            <person name="Xavier R.J."/>
            <person name="Alm E.J."/>
        </authorList>
    </citation>
    <scope>NUCLEOTIDE SEQUENCE [LARGE SCALE GENOMIC DNA]</scope>
    <source>
        <strain evidence="5 6">BIOML-A10</strain>
    </source>
</reference>
<dbReference type="EMBL" id="VWMK01000024">
    <property type="protein sequence ID" value="KAA3759085.1"/>
    <property type="molecule type" value="Genomic_DNA"/>
</dbReference>
<evidence type="ECO:0000313" key="6">
    <source>
        <dbReference type="Proteomes" id="UP000422221"/>
    </source>
</evidence>
<dbReference type="GO" id="GO:0006260">
    <property type="term" value="P:DNA replication"/>
    <property type="evidence" value="ECO:0007669"/>
    <property type="project" value="InterPro"/>
</dbReference>
<dbReference type="PANTHER" id="PTHR10302:SF27">
    <property type="entry name" value="SINGLE-STRANDED DNA-BINDING PROTEIN"/>
    <property type="match status" value="1"/>
</dbReference>
<dbReference type="NCBIfam" id="TIGR00621">
    <property type="entry name" value="ssb"/>
    <property type="match status" value="1"/>
</dbReference>
<evidence type="ECO:0000256" key="4">
    <source>
        <dbReference type="SAM" id="MobiDB-lite"/>
    </source>
</evidence>
<dbReference type="Proteomes" id="UP000422221">
    <property type="component" value="Unassembled WGS sequence"/>
</dbReference>
<evidence type="ECO:0000256" key="1">
    <source>
        <dbReference type="ARBA" id="ARBA00023125"/>
    </source>
</evidence>
<evidence type="ECO:0000313" key="5">
    <source>
        <dbReference type="EMBL" id="KAA3759085.1"/>
    </source>
</evidence>
<accession>A0A7J4XDV5</accession>
<evidence type="ECO:0000256" key="2">
    <source>
        <dbReference type="HAMAP-Rule" id="MF_00984"/>
    </source>
</evidence>
<protein>
    <recommendedName>
        <fullName evidence="2 3">Single-stranded DNA-binding protein</fullName>
        <shortName evidence="2">SSB</shortName>
    </recommendedName>
</protein>
<dbReference type="GO" id="GO:0003697">
    <property type="term" value="F:single-stranded DNA binding"/>
    <property type="evidence" value="ECO:0007669"/>
    <property type="project" value="UniProtKB-UniRule"/>
</dbReference>
<sequence length="154" mass="17036">MSVNKVILLGNVGQDPKVKYFDSGSAVATFSLATTDRAYTLANGTQVPERTEWHNIVASNRWAEIVDKYLHKGDKLYVEGKLRTRTYTDQAGATRYVTEVYVDYFEMLTPKSGSSGGISPTSSVQQPVNQSQIQQTQQSQTAPIQNNPADDLPF</sequence>
<evidence type="ECO:0000256" key="3">
    <source>
        <dbReference type="PIRNR" id="PIRNR002070"/>
    </source>
</evidence>
<comment type="subunit">
    <text evidence="2">Homotetramer.</text>
</comment>
<dbReference type="PROSITE" id="PS50935">
    <property type="entry name" value="SSB"/>
    <property type="match status" value="1"/>
</dbReference>
<dbReference type="InterPro" id="IPR011344">
    <property type="entry name" value="ssDNA-bd"/>
</dbReference>
<dbReference type="SUPFAM" id="SSF50249">
    <property type="entry name" value="Nucleic acid-binding proteins"/>
    <property type="match status" value="1"/>
</dbReference>
<dbReference type="InterPro" id="IPR000424">
    <property type="entry name" value="Primosome_PriB/ssb"/>
</dbReference>
<dbReference type="HAMAP" id="MF_00984">
    <property type="entry name" value="SSB"/>
    <property type="match status" value="1"/>
</dbReference>
<gene>
    <name evidence="5" type="primary">ssb</name>
    <name evidence="5" type="ORF">F3F73_19785</name>
</gene>
<dbReference type="InterPro" id="IPR012340">
    <property type="entry name" value="NA-bd_OB-fold"/>
</dbReference>
<feature type="region of interest" description="Disordered" evidence="4">
    <location>
        <begin position="113"/>
        <end position="154"/>
    </location>
</feature>
<proteinExistence type="inferred from homology"/>